<gene>
    <name evidence="7" type="ORF">GRG538_LOCUS30176</name>
</gene>
<dbReference type="EC" id="3.1.3.16" evidence="2"/>
<keyword evidence="6" id="KW-1133">Transmembrane helix</keyword>
<dbReference type="InterPro" id="IPR029033">
    <property type="entry name" value="His_PPase_superfam"/>
</dbReference>
<dbReference type="Proteomes" id="UP000663872">
    <property type="component" value="Unassembled WGS sequence"/>
</dbReference>
<evidence type="ECO:0000256" key="5">
    <source>
        <dbReference type="ARBA" id="ARBA00040722"/>
    </source>
</evidence>
<sequence length="410" mass="47754">MDLRNLLLPNSNIYLKLHSILTLLFKYLRLLEFIFAVILYIESAKFLSSHFIQHYFRSKYSLQVSFNFQKASFVQAVHLNNISDRNTLLYLNVNLKTLCFVQLAELKNISELFSFFVVMHTASRTSIQQRSLISQMFLICLHLIQRLLVAKFFVGLFMGIISTVIVYNLKEPIEKPRFRPDQSKFEYEKNQQTFDDSNPSKPSIWNSSWDGFKSENKFPRHFYLIRHGQYFDNARTMEEMKLTLLGKEQLEYTGKRLNQTKTHFDRLIHSGMVRAFESAVIINQQFDSKLDLIEDKSLSEGLPVAPIPYAGINQRDIETYGDRARIDGAFAKYFHRARSDQNKETHDIIVFHANILRYFICKIMQFPVEAWLRITLNHGSITQITILSDGGIVLKTIGDSGFIPANKVTF</sequence>
<dbReference type="EMBL" id="CAJNYT010005333">
    <property type="protein sequence ID" value="CAF3729606.1"/>
    <property type="molecule type" value="Genomic_DNA"/>
</dbReference>
<feature type="transmembrane region" description="Helical" evidence="6">
    <location>
        <begin position="148"/>
        <end position="169"/>
    </location>
</feature>
<keyword evidence="3" id="KW-0378">Hydrolase</keyword>
<dbReference type="SUPFAM" id="SSF53254">
    <property type="entry name" value="Phosphoglycerate mutase-like"/>
    <property type="match status" value="1"/>
</dbReference>
<comment type="similarity">
    <text evidence="1">Belongs to the phosphoglycerate mutase family. BPG-dependent PGAM subfamily.</text>
</comment>
<dbReference type="InterPro" id="IPR013078">
    <property type="entry name" value="His_Pase_superF_clade-1"/>
</dbReference>
<name>A0A818WR97_9BILA</name>
<keyword evidence="6" id="KW-0812">Transmembrane</keyword>
<dbReference type="CDD" id="cd07067">
    <property type="entry name" value="HP_PGM_like"/>
    <property type="match status" value="1"/>
</dbReference>
<dbReference type="AlphaFoldDB" id="A0A818WR97"/>
<evidence type="ECO:0000313" key="7">
    <source>
        <dbReference type="EMBL" id="CAF3729606.1"/>
    </source>
</evidence>
<dbReference type="GO" id="GO:0090141">
    <property type="term" value="P:positive regulation of mitochondrial fission"/>
    <property type="evidence" value="ECO:0007669"/>
    <property type="project" value="TreeGrafter"/>
</dbReference>
<dbReference type="GO" id="GO:0004722">
    <property type="term" value="F:protein serine/threonine phosphatase activity"/>
    <property type="evidence" value="ECO:0007669"/>
    <property type="project" value="UniProtKB-EC"/>
</dbReference>
<dbReference type="Pfam" id="PF00300">
    <property type="entry name" value="His_Phos_1"/>
    <property type="match status" value="1"/>
</dbReference>
<dbReference type="InterPro" id="IPR051021">
    <property type="entry name" value="Mito_Ser/Thr_phosphatase"/>
</dbReference>
<evidence type="ECO:0000256" key="3">
    <source>
        <dbReference type="ARBA" id="ARBA00022801"/>
    </source>
</evidence>
<dbReference type="PANTHER" id="PTHR20935:SF0">
    <property type="entry name" value="SERINE_THREONINE-PROTEIN PHOSPHATASE PGAM5, MITOCHONDRIAL"/>
    <property type="match status" value="1"/>
</dbReference>
<feature type="transmembrane region" description="Helical" evidence="6">
    <location>
        <begin position="20"/>
        <end position="41"/>
    </location>
</feature>
<organism evidence="7 8">
    <name type="scientific">Rotaria socialis</name>
    <dbReference type="NCBI Taxonomy" id="392032"/>
    <lineage>
        <taxon>Eukaryota</taxon>
        <taxon>Metazoa</taxon>
        <taxon>Spiralia</taxon>
        <taxon>Gnathifera</taxon>
        <taxon>Rotifera</taxon>
        <taxon>Eurotatoria</taxon>
        <taxon>Bdelloidea</taxon>
        <taxon>Philodinida</taxon>
        <taxon>Philodinidae</taxon>
        <taxon>Rotaria</taxon>
    </lineage>
</organism>
<comment type="caution">
    <text evidence="7">The sequence shown here is derived from an EMBL/GenBank/DDBJ whole genome shotgun (WGS) entry which is preliminary data.</text>
</comment>
<accession>A0A818WR97</accession>
<dbReference type="GO" id="GO:0005739">
    <property type="term" value="C:mitochondrion"/>
    <property type="evidence" value="ECO:0007669"/>
    <property type="project" value="TreeGrafter"/>
</dbReference>
<evidence type="ECO:0000256" key="6">
    <source>
        <dbReference type="SAM" id="Phobius"/>
    </source>
</evidence>
<reference evidence="7" key="1">
    <citation type="submission" date="2021-02" db="EMBL/GenBank/DDBJ databases">
        <authorList>
            <person name="Nowell W R."/>
        </authorList>
    </citation>
    <scope>NUCLEOTIDE SEQUENCE</scope>
</reference>
<dbReference type="PANTHER" id="PTHR20935">
    <property type="entry name" value="PHOSPHOGLYCERATE MUTASE-RELATED"/>
    <property type="match status" value="1"/>
</dbReference>
<evidence type="ECO:0000256" key="4">
    <source>
        <dbReference type="ARBA" id="ARBA00039765"/>
    </source>
</evidence>
<evidence type="ECO:0000256" key="1">
    <source>
        <dbReference type="ARBA" id="ARBA00006717"/>
    </source>
</evidence>
<protein>
    <recommendedName>
        <fullName evidence="4">Serine/threonine-protein phosphatase PGAM5, mitochondrial</fullName>
        <ecNumber evidence="2">3.1.3.16</ecNumber>
    </recommendedName>
    <alternativeName>
        <fullName evidence="5">Serine/threonine-protein phosphatase Pgam5, mitochondrial</fullName>
    </alternativeName>
</protein>
<evidence type="ECO:0000313" key="8">
    <source>
        <dbReference type="Proteomes" id="UP000663872"/>
    </source>
</evidence>
<evidence type="ECO:0000256" key="2">
    <source>
        <dbReference type="ARBA" id="ARBA00013081"/>
    </source>
</evidence>
<dbReference type="Gene3D" id="3.40.50.1240">
    <property type="entry name" value="Phosphoglycerate mutase-like"/>
    <property type="match status" value="1"/>
</dbReference>
<keyword evidence="6" id="KW-0472">Membrane</keyword>
<proteinExistence type="inferred from homology"/>